<keyword evidence="1" id="KW-0812">Transmembrane</keyword>
<evidence type="ECO:0000256" key="1">
    <source>
        <dbReference type="SAM" id="Phobius"/>
    </source>
</evidence>
<keyword evidence="1" id="KW-0472">Membrane</keyword>
<sequence length="84" mass="9671">MLNREDKQLEHRSKLSFAKGCLWSVLLSLIVWIPLIWWLIAKSKKSRRMTCSQQSAAEADKSFRDFLVYQDCSSGFLGGSGPRY</sequence>
<dbReference type="EMBL" id="CP090978">
    <property type="protein sequence ID" value="UJF31636.1"/>
    <property type="molecule type" value="Genomic_DNA"/>
</dbReference>
<keyword evidence="3" id="KW-1185">Reference proteome</keyword>
<feature type="transmembrane region" description="Helical" evidence="1">
    <location>
        <begin position="21"/>
        <end position="40"/>
    </location>
</feature>
<name>A0ABY3SEM1_9BACL</name>
<dbReference type="Proteomes" id="UP001649230">
    <property type="component" value="Chromosome"/>
</dbReference>
<proteinExistence type="predicted"/>
<reference evidence="2 3" key="1">
    <citation type="journal article" date="2024" name="Int. J. Syst. Evol. Microbiol.">
        <title>Paenibacillus hexagrammi sp. nov., a novel bacterium isolated from the gut content of Hexagrammos agrammus.</title>
        <authorList>
            <person name="Jung H.K."/>
            <person name="Kim D.G."/>
            <person name="Zin H."/>
            <person name="Park J."/>
            <person name="Jung H."/>
            <person name="Kim Y.O."/>
            <person name="Kong H.J."/>
            <person name="Kim J.W."/>
            <person name="Kim Y.S."/>
        </authorList>
    </citation>
    <scope>NUCLEOTIDE SEQUENCE [LARGE SCALE GENOMIC DNA]</scope>
    <source>
        <strain evidence="2 3">YPD9-1</strain>
    </source>
</reference>
<dbReference type="RefSeq" id="WP_235117981.1">
    <property type="nucleotide sequence ID" value="NZ_CP090978.1"/>
</dbReference>
<organism evidence="2 3">
    <name type="scientific">Paenibacillus hexagrammi</name>
    <dbReference type="NCBI Taxonomy" id="2908839"/>
    <lineage>
        <taxon>Bacteria</taxon>
        <taxon>Bacillati</taxon>
        <taxon>Bacillota</taxon>
        <taxon>Bacilli</taxon>
        <taxon>Bacillales</taxon>
        <taxon>Paenibacillaceae</taxon>
        <taxon>Paenibacillus</taxon>
    </lineage>
</organism>
<accession>A0ABY3SEM1</accession>
<protein>
    <submittedName>
        <fullName evidence="2">Uncharacterized protein</fullName>
    </submittedName>
</protein>
<keyword evidence="1" id="KW-1133">Transmembrane helix</keyword>
<gene>
    <name evidence="2" type="ORF">L0M14_17775</name>
</gene>
<evidence type="ECO:0000313" key="2">
    <source>
        <dbReference type="EMBL" id="UJF31636.1"/>
    </source>
</evidence>
<evidence type="ECO:0000313" key="3">
    <source>
        <dbReference type="Proteomes" id="UP001649230"/>
    </source>
</evidence>